<dbReference type="EMBL" id="LR796263">
    <property type="protein sequence ID" value="CAB4132286.1"/>
    <property type="molecule type" value="Genomic_DNA"/>
</dbReference>
<proteinExistence type="predicted"/>
<organism evidence="1">
    <name type="scientific">uncultured Caudovirales phage</name>
    <dbReference type="NCBI Taxonomy" id="2100421"/>
    <lineage>
        <taxon>Viruses</taxon>
        <taxon>Duplodnaviria</taxon>
        <taxon>Heunggongvirae</taxon>
        <taxon>Uroviricota</taxon>
        <taxon>Caudoviricetes</taxon>
        <taxon>Peduoviridae</taxon>
        <taxon>Maltschvirus</taxon>
        <taxon>Maltschvirus maltsch</taxon>
    </lineage>
</organism>
<protein>
    <submittedName>
        <fullName evidence="1">Uncharacterized protein</fullName>
    </submittedName>
</protein>
<gene>
    <name evidence="1" type="ORF">UFOVP256_15</name>
</gene>
<accession>A0A6J5LGN6</accession>
<name>A0A6J5LGN6_9CAUD</name>
<evidence type="ECO:0000313" key="1">
    <source>
        <dbReference type="EMBL" id="CAB4132286.1"/>
    </source>
</evidence>
<reference evidence="1" key="1">
    <citation type="submission" date="2020-04" db="EMBL/GenBank/DDBJ databases">
        <authorList>
            <person name="Chiriac C."/>
            <person name="Salcher M."/>
            <person name="Ghai R."/>
            <person name="Kavagutti S V."/>
        </authorList>
    </citation>
    <scope>NUCLEOTIDE SEQUENCE</scope>
</reference>
<sequence>MDDTIFDGEAHALSKDYGYIAKRIHEVADESKLSEYVDEQLVKFCDYLYENDKEKVCSYLMGIFKSQVFHGSTDENFQLIFRPPHMVSCLAQFATLALKFKRAEKDNLEAKSEQV</sequence>